<dbReference type="Proteomes" id="UP000036097">
    <property type="component" value="Unassembled WGS sequence"/>
</dbReference>
<dbReference type="GO" id="GO:0003877">
    <property type="term" value="F:ATP:ADP adenylyltransferase activity"/>
    <property type="evidence" value="ECO:0007669"/>
    <property type="project" value="InterPro"/>
</dbReference>
<feature type="active site" description="Nucleophile" evidence="1">
    <location>
        <position position="138"/>
    </location>
</feature>
<name>A0A0J1HAZ9_9GAMM</name>
<evidence type="ECO:0000313" key="4">
    <source>
        <dbReference type="EMBL" id="KLV08830.1"/>
    </source>
</evidence>
<dbReference type="Gene3D" id="3.30.428.70">
    <property type="match status" value="1"/>
</dbReference>
<dbReference type="PANTHER" id="PTHR38420:SF1">
    <property type="entry name" value="PUTATIVE (AFU_ORTHOLOGUE AFUA_5G14690)-RELATED"/>
    <property type="match status" value="1"/>
</dbReference>
<dbReference type="PANTHER" id="PTHR38420">
    <property type="entry name" value="AP-4-A PHOSPHORYLASE II"/>
    <property type="match status" value="1"/>
</dbReference>
<dbReference type="OrthoDB" id="421767at2"/>
<dbReference type="EMBL" id="LDOT01000002">
    <property type="protein sequence ID" value="KLV08830.1"/>
    <property type="molecule type" value="Genomic_DNA"/>
</dbReference>
<evidence type="ECO:0000259" key="3">
    <source>
        <dbReference type="Pfam" id="PF19327"/>
    </source>
</evidence>
<dbReference type="STRING" id="1195763.ABT56_00975"/>
<dbReference type="InterPro" id="IPR036265">
    <property type="entry name" value="HIT-like_sf"/>
</dbReference>
<dbReference type="PATRIC" id="fig|1195763.3.peg.218"/>
<dbReference type="RefSeq" id="WP_047876991.1">
    <property type="nucleotide sequence ID" value="NZ_LDOT01000002.1"/>
</dbReference>
<evidence type="ECO:0000256" key="1">
    <source>
        <dbReference type="PIRSR" id="PIRSR000846-1"/>
    </source>
</evidence>
<dbReference type="Pfam" id="PF09830">
    <property type="entry name" value="ATP_transf"/>
    <property type="match status" value="1"/>
</dbReference>
<evidence type="ECO:0000259" key="2">
    <source>
        <dbReference type="Pfam" id="PF09830"/>
    </source>
</evidence>
<protein>
    <submittedName>
        <fullName evidence="4">Phosphorylase</fullName>
    </submittedName>
</protein>
<feature type="domain" description="ATP adenylyltransferase C-terminal" evidence="2">
    <location>
        <begin position="156"/>
        <end position="256"/>
    </location>
</feature>
<comment type="caution">
    <text evidence="4">The sequence shown here is derived from an EMBL/GenBank/DDBJ whole genome shotgun (WGS) entry which is preliminary data.</text>
</comment>
<feature type="domain" description="Ap4A phosphorylase 1/2 N-terminal" evidence="3">
    <location>
        <begin position="2"/>
        <end position="146"/>
    </location>
</feature>
<dbReference type="SUPFAM" id="SSF54197">
    <property type="entry name" value="HIT-like"/>
    <property type="match status" value="1"/>
</dbReference>
<dbReference type="InterPro" id="IPR019200">
    <property type="entry name" value="ATP_adenylylTrfase_C"/>
</dbReference>
<gene>
    <name evidence="4" type="ORF">ABT56_00975</name>
</gene>
<dbReference type="Pfam" id="PF19327">
    <property type="entry name" value="Ap4A_phos_N"/>
    <property type="match status" value="1"/>
</dbReference>
<reference evidence="4 5" key="1">
    <citation type="submission" date="2015-05" db="EMBL/GenBank/DDBJ databases">
        <title>Photobacterium galathea sp. nov.</title>
        <authorList>
            <person name="Machado H."/>
            <person name="Gram L."/>
        </authorList>
    </citation>
    <scope>NUCLEOTIDE SEQUENCE [LARGE SCALE GENOMIC DNA]</scope>
    <source>
        <strain evidence="4 5">CGMCC 1.12159</strain>
    </source>
</reference>
<accession>A0A0J1HAZ9</accession>
<dbReference type="GO" id="GO:0005524">
    <property type="term" value="F:ATP binding"/>
    <property type="evidence" value="ECO:0007669"/>
    <property type="project" value="InterPro"/>
</dbReference>
<sequence>MFWKMAERVTEKSMASRDLMPIATQAVTIEQDGVCYLGHVVTENAGKKLISSSSHANPFLPYESAMYVAEAGESHVCLLNKFPVISPHLLICSKDFVSQTQVLSLADFKAWLLGFDADDVLGFYNCGPVAGASQPHRHMQLVKTAVPLSELIGLGALPFEHVVSRSNNLDAESIYGNYLAALAKLQLGPDEHGECSPHNVLLSKDWLLVLPRAVNNIAGVFANGMNYSGRFLVKRKEQLEWLKQYGLLRFLAECSVGTNE</sequence>
<organism evidence="4 5">
    <name type="scientific">Photobacterium aquae</name>
    <dbReference type="NCBI Taxonomy" id="1195763"/>
    <lineage>
        <taxon>Bacteria</taxon>
        <taxon>Pseudomonadati</taxon>
        <taxon>Pseudomonadota</taxon>
        <taxon>Gammaproteobacteria</taxon>
        <taxon>Vibrionales</taxon>
        <taxon>Vibrionaceae</taxon>
        <taxon>Photobacterium</taxon>
    </lineage>
</organism>
<dbReference type="PIRSF" id="PIRSF000846">
    <property type="entry name" value="ATP_adenylyltr"/>
    <property type="match status" value="1"/>
</dbReference>
<dbReference type="InterPro" id="IPR043171">
    <property type="entry name" value="Ap4A_phos1/2-like"/>
</dbReference>
<keyword evidence="5" id="KW-1185">Reference proteome</keyword>
<dbReference type="InterPro" id="IPR009163">
    <property type="entry name" value="Ap4A_phos1/2"/>
</dbReference>
<dbReference type="AlphaFoldDB" id="A0A0J1HAZ9"/>
<proteinExistence type="predicted"/>
<evidence type="ECO:0000313" key="5">
    <source>
        <dbReference type="Proteomes" id="UP000036097"/>
    </source>
</evidence>
<dbReference type="InterPro" id="IPR045759">
    <property type="entry name" value="Ap4A_phos1/2_N"/>
</dbReference>
<dbReference type="GO" id="GO:0009117">
    <property type="term" value="P:nucleotide metabolic process"/>
    <property type="evidence" value="ECO:0007669"/>
    <property type="project" value="InterPro"/>
</dbReference>